<dbReference type="OMA" id="DHEVANC"/>
<dbReference type="EMBL" id="AM920430">
    <property type="protein sequence ID" value="CAP83091.1"/>
    <property type="molecule type" value="Genomic_DNA"/>
</dbReference>
<accession>B6H6D9</accession>
<reference evidence="1 2" key="1">
    <citation type="journal article" date="2008" name="Nat. Biotechnol.">
        <title>Genome sequencing and analysis of the filamentous fungus Penicillium chrysogenum.</title>
        <authorList>
            <person name="van den Berg M.A."/>
            <person name="Albang R."/>
            <person name="Albermann K."/>
            <person name="Badger J.H."/>
            <person name="Daran J.-M."/>
            <person name="Driessen A.J.M."/>
            <person name="Garcia-Estrada C."/>
            <person name="Fedorova N.D."/>
            <person name="Harris D.M."/>
            <person name="Heijne W.H.M."/>
            <person name="Joardar V.S."/>
            <person name="Kiel J.A.K.W."/>
            <person name="Kovalchuk A."/>
            <person name="Martin J.F."/>
            <person name="Nierman W.C."/>
            <person name="Nijland J.G."/>
            <person name="Pronk J.T."/>
            <person name="Roubos J.A."/>
            <person name="van der Klei I.J."/>
            <person name="van Peij N.N.M.E."/>
            <person name="Veenhuis M."/>
            <person name="von Doehren H."/>
            <person name="Wagner C."/>
            <person name="Wortman J.R."/>
            <person name="Bovenberg R.A.L."/>
        </authorList>
    </citation>
    <scope>NUCLEOTIDE SEQUENCE [LARGE SCALE GENOMIC DNA]</scope>
    <source>
        <strain evidence="2">ATCC 28089 / DSM 1075 / NRRL 1951 / Wisconsin 54-1255</strain>
    </source>
</reference>
<gene>
    <name evidence="1" type="ORF">Pc15g02050</name>
    <name evidence="1" type="ORF">PCH_Pc15g02050</name>
</gene>
<name>B6H6D9_PENRW</name>
<evidence type="ECO:0000313" key="1">
    <source>
        <dbReference type="EMBL" id="CAP83091.1"/>
    </source>
</evidence>
<proteinExistence type="predicted"/>
<evidence type="ECO:0000313" key="2">
    <source>
        <dbReference type="Proteomes" id="UP000000724"/>
    </source>
</evidence>
<keyword evidence="2" id="KW-1185">Reference proteome</keyword>
<dbReference type="Proteomes" id="UP000000724">
    <property type="component" value="Contig Pc00c15"/>
</dbReference>
<dbReference type="HOGENOM" id="CLU_1098801_0_0_1"/>
<dbReference type="VEuPathDB" id="FungiDB:PCH_Pc15g02050"/>
<protein>
    <submittedName>
        <fullName evidence="1">Uncharacterized protein</fullName>
    </submittedName>
</protein>
<dbReference type="AlphaFoldDB" id="B6H6D9"/>
<organism evidence="1 2">
    <name type="scientific">Penicillium rubens (strain ATCC 28089 / DSM 1075 / NRRL 1951 / Wisconsin 54-1255)</name>
    <name type="common">Penicillium chrysogenum</name>
    <dbReference type="NCBI Taxonomy" id="500485"/>
    <lineage>
        <taxon>Eukaryota</taxon>
        <taxon>Fungi</taxon>
        <taxon>Dikarya</taxon>
        <taxon>Ascomycota</taxon>
        <taxon>Pezizomycotina</taxon>
        <taxon>Eurotiomycetes</taxon>
        <taxon>Eurotiomycetidae</taxon>
        <taxon>Eurotiales</taxon>
        <taxon>Aspergillaceae</taxon>
        <taxon>Penicillium</taxon>
        <taxon>Penicillium chrysogenum species complex</taxon>
    </lineage>
</organism>
<sequence>MKNLDSVIIEWVSLFICVCISRLSWRFGDRRGDHEVANCRVEKELLEVTNMVKPYSMDSKDGKDSKDILVVGSYLIIDGICIDLKTRKSLLLPGVRRVGPARGLGYRAERIDPLTLKIQWLYIREVRSGSHGERLNIPHLQVIGSSSSTVISLVLVDRHAVFLEVRPWHDVDFAIDFVGFICTFHVRTTRLGISTDDLRVKIAPNVRLVASGCESDAAMLVGVSLSDSWEDVEGSWVTARPNQVPCRIPHTFP</sequence>